<dbReference type="PROSITE" id="PS50893">
    <property type="entry name" value="ABC_TRANSPORTER_2"/>
    <property type="match status" value="2"/>
</dbReference>
<accession>A0ABW2HDH6</accession>
<dbReference type="Pfam" id="PF00005">
    <property type="entry name" value="ABC_tran"/>
    <property type="match status" value="2"/>
</dbReference>
<dbReference type="PROSITE" id="PS00211">
    <property type="entry name" value="ABC_TRANSPORTER_1"/>
    <property type="match status" value="2"/>
</dbReference>
<dbReference type="NCBIfam" id="NF008453">
    <property type="entry name" value="PRK11308.1"/>
    <property type="match status" value="2"/>
</dbReference>
<keyword evidence="3" id="KW-0813">Transport</keyword>
<comment type="subcellular location">
    <subcellularLocation>
        <location evidence="1">Cell membrane</location>
        <topology evidence="1">Peripheral membrane protein</topology>
    </subcellularLocation>
</comment>
<dbReference type="SMART" id="SM00382">
    <property type="entry name" value="AAA"/>
    <property type="match status" value="2"/>
</dbReference>
<feature type="domain" description="ABC transporter" evidence="8">
    <location>
        <begin position="295"/>
        <end position="539"/>
    </location>
</feature>
<evidence type="ECO:0000256" key="4">
    <source>
        <dbReference type="ARBA" id="ARBA00022475"/>
    </source>
</evidence>
<evidence type="ECO:0000256" key="3">
    <source>
        <dbReference type="ARBA" id="ARBA00022448"/>
    </source>
</evidence>
<name>A0ABW2HDH6_9MICO</name>
<comment type="similarity">
    <text evidence="2">Belongs to the ABC transporter superfamily.</text>
</comment>
<proteinExistence type="inferred from homology"/>
<keyword evidence="10" id="KW-1185">Reference proteome</keyword>
<dbReference type="GO" id="GO:0005524">
    <property type="term" value="F:ATP binding"/>
    <property type="evidence" value="ECO:0007669"/>
    <property type="project" value="UniProtKB-KW"/>
</dbReference>
<keyword evidence="6 9" id="KW-0067">ATP-binding</keyword>
<evidence type="ECO:0000259" key="8">
    <source>
        <dbReference type="PROSITE" id="PS50893"/>
    </source>
</evidence>
<dbReference type="InterPro" id="IPR050388">
    <property type="entry name" value="ABC_Ni/Peptide_Import"/>
</dbReference>
<dbReference type="SUPFAM" id="SSF52540">
    <property type="entry name" value="P-loop containing nucleoside triphosphate hydrolases"/>
    <property type="match status" value="2"/>
</dbReference>
<keyword evidence="7" id="KW-0472">Membrane</keyword>
<dbReference type="InterPro" id="IPR003439">
    <property type="entry name" value="ABC_transporter-like_ATP-bd"/>
</dbReference>
<evidence type="ECO:0000256" key="1">
    <source>
        <dbReference type="ARBA" id="ARBA00004202"/>
    </source>
</evidence>
<dbReference type="Pfam" id="PF08352">
    <property type="entry name" value="oligo_HPY"/>
    <property type="match status" value="2"/>
</dbReference>
<keyword evidence="4" id="KW-1003">Cell membrane</keyword>
<dbReference type="InterPro" id="IPR003593">
    <property type="entry name" value="AAA+_ATPase"/>
</dbReference>
<evidence type="ECO:0000313" key="9">
    <source>
        <dbReference type="EMBL" id="MFC7269126.1"/>
    </source>
</evidence>
<sequence>MTDLGRADAVLTVSGLRIAFGGRGRSASAPAPAVDDVSFDLRAGSVLALVGESGSGKSATAMSILGLVPPTASISGSVTLEGRELLHADAAQLRRIRGSRIGTIFQEPMSAFTPAYRVGWQIAEAITAHRRRLGRRAVQERVIELLASVGLPDPARIARSFPHELSGGQLQRAMIAMAISCDPVVLIADEPTTALDVTVQAGILELLRTLRDERGVGVLLITHDMGVVADLADDVVVLRTGRVVETGPVERIFASPEHEYTRELLAAVPQLDRLRSAATVSADYVAPATEIAAEAREVTIAYPGRGWRAPDAVAVQNVSIRIPRGSTYGLVGESGSGKSTLGRAFAGLLPLRAGSVRLDDVDLSTASSGRLRDLRRKIGYVFQDPASSINPRSIVSDAITEPLRLHTDASADQRRARALELLDAVRLPSAVIDRFPHELSGGQRQRVAIARAVALNPTLLIADEPTSALDVSVQARVLELLAQLQRDLGFACLFISHDLAVVKELADEVGVMRRGALVETGPSSRVLTSPEHAYTRRLLAAAPVAEPREQAVRRAHWLGLEADQEAA</sequence>
<dbReference type="RefSeq" id="WP_262874055.1">
    <property type="nucleotide sequence ID" value="NZ_BAABKW010000012.1"/>
</dbReference>
<evidence type="ECO:0000256" key="5">
    <source>
        <dbReference type="ARBA" id="ARBA00022741"/>
    </source>
</evidence>
<keyword evidence="5" id="KW-0547">Nucleotide-binding</keyword>
<gene>
    <name evidence="9" type="ORF">ACFQRL_09170</name>
</gene>
<dbReference type="Gene3D" id="3.40.50.300">
    <property type="entry name" value="P-loop containing nucleotide triphosphate hydrolases"/>
    <property type="match status" value="2"/>
</dbReference>
<organism evidence="9 10">
    <name type="scientific">Microbacterium fluvii</name>
    <dbReference type="NCBI Taxonomy" id="415215"/>
    <lineage>
        <taxon>Bacteria</taxon>
        <taxon>Bacillati</taxon>
        <taxon>Actinomycetota</taxon>
        <taxon>Actinomycetes</taxon>
        <taxon>Micrococcales</taxon>
        <taxon>Microbacteriaceae</taxon>
        <taxon>Microbacterium</taxon>
    </lineage>
</organism>
<dbReference type="PANTHER" id="PTHR43297:SF2">
    <property type="entry name" value="DIPEPTIDE TRANSPORT ATP-BINDING PROTEIN DPPD"/>
    <property type="match status" value="1"/>
</dbReference>
<dbReference type="PANTHER" id="PTHR43297">
    <property type="entry name" value="OLIGOPEPTIDE TRANSPORT ATP-BINDING PROTEIN APPD"/>
    <property type="match status" value="1"/>
</dbReference>
<dbReference type="InterPro" id="IPR013563">
    <property type="entry name" value="Oligopep_ABC_C"/>
</dbReference>
<reference evidence="10" key="1">
    <citation type="journal article" date="2019" name="Int. J. Syst. Evol. Microbiol.">
        <title>The Global Catalogue of Microorganisms (GCM) 10K type strain sequencing project: providing services to taxonomists for standard genome sequencing and annotation.</title>
        <authorList>
            <consortium name="The Broad Institute Genomics Platform"/>
            <consortium name="The Broad Institute Genome Sequencing Center for Infectious Disease"/>
            <person name="Wu L."/>
            <person name="Ma J."/>
        </authorList>
    </citation>
    <scope>NUCLEOTIDE SEQUENCE [LARGE SCALE GENOMIC DNA]</scope>
    <source>
        <strain evidence="10">CGMCC 1.15772</strain>
    </source>
</reference>
<comment type="caution">
    <text evidence="9">The sequence shown here is derived from an EMBL/GenBank/DDBJ whole genome shotgun (WGS) entry which is preliminary data.</text>
</comment>
<evidence type="ECO:0000313" key="10">
    <source>
        <dbReference type="Proteomes" id="UP001596507"/>
    </source>
</evidence>
<evidence type="ECO:0000256" key="2">
    <source>
        <dbReference type="ARBA" id="ARBA00005417"/>
    </source>
</evidence>
<protein>
    <submittedName>
        <fullName evidence="9">Dipeptide ABC transporter ATP-binding protein</fullName>
    </submittedName>
</protein>
<feature type="domain" description="ABC transporter" evidence="8">
    <location>
        <begin position="11"/>
        <end position="265"/>
    </location>
</feature>
<dbReference type="Proteomes" id="UP001596507">
    <property type="component" value="Unassembled WGS sequence"/>
</dbReference>
<dbReference type="CDD" id="cd03257">
    <property type="entry name" value="ABC_NikE_OppD_transporters"/>
    <property type="match status" value="2"/>
</dbReference>
<evidence type="ECO:0000256" key="7">
    <source>
        <dbReference type="ARBA" id="ARBA00023136"/>
    </source>
</evidence>
<evidence type="ECO:0000256" key="6">
    <source>
        <dbReference type="ARBA" id="ARBA00022840"/>
    </source>
</evidence>
<dbReference type="InterPro" id="IPR017871">
    <property type="entry name" value="ABC_transporter-like_CS"/>
</dbReference>
<dbReference type="EMBL" id="JBHTBE010000002">
    <property type="protein sequence ID" value="MFC7269126.1"/>
    <property type="molecule type" value="Genomic_DNA"/>
</dbReference>
<dbReference type="NCBIfam" id="NF007739">
    <property type="entry name" value="PRK10419.1"/>
    <property type="match status" value="2"/>
</dbReference>
<dbReference type="InterPro" id="IPR027417">
    <property type="entry name" value="P-loop_NTPase"/>
</dbReference>